<dbReference type="EMBL" id="GDJX01015916">
    <property type="protein sequence ID" value="JAT52020.1"/>
    <property type="molecule type" value="Transcribed_RNA"/>
</dbReference>
<proteinExistence type="predicted"/>
<sequence>QKYFLRQSGLCKKKRRSSLFDAIGSRGSPAQKHSSEDPSATSCEFHAPTTLSLQTSARVGNTHETVDHIALGEETQFVSCPSPAQSRPSELLSGVSCQTSGAVSPQAALQLPSLELTIASPVLDQSKPSPSTFLPKSVTVT</sequence>
<feature type="region of interest" description="Disordered" evidence="1">
    <location>
        <begin position="22"/>
        <end position="43"/>
    </location>
</feature>
<evidence type="ECO:0000313" key="2">
    <source>
        <dbReference type="EMBL" id="JAT52020.1"/>
    </source>
</evidence>
<name>A0A1D1YBL9_9ARAE</name>
<dbReference type="AlphaFoldDB" id="A0A1D1YBL9"/>
<evidence type="ECO:0000256" key="1">
    <source>
        <dbReference type="SAM" id="MobiDB-lite"/>
    </source>
</evidence>
<protein>
    <submittedName>
        <fullName evidence="2">Putative arabinogalactan endo-1,4-beta-galactosidase A</fullName>
    </submittedName>
</protein>
<organism evidence="2">
    <name type="scientific">Anthurium amnicola</name>
    <dbReference type="NCBI Taxonomy" id="1678845"/>
    <lineage>
        <taxon>Eukaryota</taxon>
        <taxon>Viridiplantae</taxon>
        <taxon>Streptophyta</taxon>
        <taxon>Embryophyta</taxon>
        <taxon>Tracheophyta</taxon>
        <taxon>Spermatophyta</taxon>
        <taxon>Magnoliopsida</taxon>
        <taxon>Liliopsida</taxon>
        <taxon>Araceae</taxon>
        <taxon>Pothoideae</taxon>
        <taxon>Potheae</taxon>
        <taxon>Anthurium</taxon>
    </lineage>
</organism>
<reference evidence="2" key="1">
    <citation type="submission" date="2015-07" db="EMBL/GenBank/DDBJ databases">
        <title>Transcriptome Assembly of Anthurium amnicola.</title>
        <authorList>
            <person name="Suzuki J."/>
        </authorList>
    </citation>
    <scope>NUCLEOTIDE SEQUENCE</scope>
</reference>
<feature type="non-terminal residue" evidence="2">
    <location>
        <position position="1"/>
    </location>
</feature>
<gene>
    <name evidence="2" type="primary">galA</name>
    <name evidence="2" type="ORF">g.46272</name>
</gene>
<accession>A0A1D1YBL9</accession>